<evidence type="ECO:0000313" key="1">
    <source>
        <dbReference type="EMBL" id="KAL1408041.1"/>
    </source>
</evidence>
<dbReference type="EMBL" id="JBBXJM010000004">
    <property type="protein sequence ID" value="KAL1408041.1"/>
    <property type="molecule type" value="Genomic_DNA"/>
</dbReference>
<evidence type="ECO:0008006" key="3">
    <source>
        <dbReference type="Google" id="ProtNLM"/>
    </source>
</evidence>
<evidence type="ECO:0000313" key="2">
    <source>
        <dbReference type="Proteomes" id="UP001565368"/>
    </source>
</evidence>
<proteinExistence type="predicted"/>
<dbReference type="Proteomes" id="UP001565368">
    <property type="component" value="Unassembled WGS sequence"/>
</dbReference>
<dbReference type="RefSeq" id="XP_069207985.1">
    <property type="nucleotide sequence ID" value="XM_069353343.1"/>
</dbReference>
<sequence length="441" mass="49521">MSHNAPTDTDTVPPAHIIAGVPHIVDKIMAYTSRSTLATCLRVSKQFHEASGKVLYHTVRLDGSNPAGFFLGALGGDEHSGCFGDTCQRFTEKDEVYNKWTSLLLQAEARGELEKARRENKNRKGTSSADVTNFKAKLLLHVKVVSLGSHHTCVCHLYGPHADVLLANINTLRIVHTKEKTAKLKPLCDDAHHCLLFKHLTPAKLVLRNLDDGDSHMETWPYDSKWYTEKLQEVVWVVPTDGHVYGEGGLIMTSDLFTANYEVKIVFNHSWEVWRQPPDSPIDRLFKSIRLIKAPLSPHHVVYPVSHWCMFTNCTSIMYGLETVQFTPGADDLVGTFEVHFPDVHLDSDRLRQLVKDELRTGALQSALWDGTYEDPGYPEHMVYKTLEEYAALPEAERMYELDDGMPEGLEMTNSKAAKIDFTCVPVGNGQFTFEAVITGL</sequence>
<name>A0ABR3PZY2_9TREE</name>
<protein>
    <recommendedName>
        <fullName evidence="3">F-box domain-containing protein</fullName>
    </recommendedName>
</protein>
<organism evidence="1 2">
    <name type="scientific">Vanrija albida</name>
    <dbReference type="NCBI Taxonomy" id="181172"/>
    <lineage>
        <taxon>Eukaryota</taxon>
        <taxon>Fungi</taxon>
        <taxon>Dikarya</taxon>
        <taxon>Basidiomycota</taxon>
        <taxon>Agaricomycotina</taxon>
        <taxon>Tremellomycetes</taxon>
        <taxon>Trichosporonales</taxon>
        <taxon>Trichosporonaceae</taxon>
        <taxon>Vanrija</taxon>
    </lineage>
</organism>
<reference evidence="1 2" key="1">
    <citation type="submission" date="2023-08" db="EMBL/GenBank/DDBJ databases">
        <title>Annotated Genome Sequence of Vanrija albida AlHP1.</title>
        <authorList>
            <person name="Herzog R."/>
        </authorList>
    </citation>
    <scope>NUCLEOTIDE SEQUENCE [LARGE SCALE GENOMIC DNA]</scope>
    <source>
        <strain evidence="1 2">AlHP1</strain>
    </source>
</reference>
<accession>A0ABR3PZY2</accession>
<comment type="caution">
    <text evidence="1">The sequence shown here is derived from an EMBL/GenBank/DDBJ whole genome shotgun (WGS) entry which is preliminary data.</text>
</comment>
<dbReference type="GeneID" id="95985881"/>
<keyword evidence="2" id="KW-1185">Reference proteome</keyword>
<gene>
    <name evidence="1" type="ORF">Q8F55_004838</name>
</gene>